<dbReference type="InterPro" id="IPR027417">
    <property type="entry name" value="P-loop_NTPase"/>
</dbReference>
<comment type="caution">
    <text evidence="7">The sequence shown here is derived from an EMBL/GenBank/DDBJ whole genome shotgun (WGS) entry which is preliminary data.</text>
</comment>
<dbReference type="PROSITE" id="PS00674">
    <property type="entry name" value="AAA"/>
    <property type="match status" value="1"/>
</dbReference>
<evidence type="ECO:0000256" key="1">
    <source>
        <dbReference type="ARBA" id="ARBA00001946"/>
    </source>
</evidence>
<proteinExistence type="inferred from homology"/>
<dbReference type="Gene3D" id="3.40.50.300">
    <property type="entry name" value="P-loop containing nucleotide triphosphate hydrolases"/>
    <property type="match status" value="1"/>
</dbReference>
<evidence type="ECO:0000256" key="2">
    <source>
        <dbReference type="ARBA" id="ARBA00007448"/>
    </source>
</evidence>
<evidence type="ECO:0000313" key="7">
    <source>
        <dbReference type="EMBL" id="KAI3932654.1"/>
    </source>
</evidence>
<keyword evidence="3" id="KW-0460">Magnesium</keyword>
<dbReference type="GO" id="GO:0016887">
    <property type="term" value="F:ATP hydrolysis activity"/>
    <property type="evidence" value="ECO:0007669"/>
    <property type="project" value="InterPro"/>
</dbReference>
<keyword evidence="5" id="KW-0067">ATP-binding</keyword>
<dbReference type="SUPFAM" id="SSF52540">
    <property type="entry name" value="P-loop containing nucleoside triphosphate hydrolases"/>
    <property type="match status" value="1"/>
</dbReference>
<dbReference type="GO" id="GO:0005524">
    <property type="term" value="F:ATP binding"/>
    <property type="evidence" value="ECO:0007669"/>
    <property type="project" value="UniProtKB-KW"/>
</dbReference>
<dbReference type="InterPro" id="IPR003959">
    <property type="entry name" value="ATPase_AAA_core"/>
</dbReference>
<evidence type="ECO:0000256" key="4">
    <source>
        <dbReference type="ARBA" id="ARBA00049360"/>
    </source>
</evidence>
<dbReference type="Pfam" id="PF00004">
    <property type="entry name" value="AAA"/>
    <property type="match status" value="1"/>
</dbReference>
<feature type="domain" description="AAA+ ATPase" evidence="6">
    <location>
        <begin position="242"/>
        <end position="391"/>
    </location>
</feature>
<dbReference type="InterPro" id="IPR050747">
    <property type="entry name" value="Mitochondrial_chaperone_BCS1"/>
</dbReference>
<dbReference type="InterPro" id="IPR058017">
    <property type="entry name" value="At3g28540-like_C"/>
</dbReference>
<keyword evidence="8" id="KW-1185">Reference proteome</keyword>
<dbReference type="SMART" id="SM00382">
    <property type="entry name" value="AAA"/>
    <property type="match status" value="1"/>
</dbReference>
<dbReference type="EMBL" id="JAJJMB010006998">
    <property type="protein sequence ID" value="KAI3932654.1"/>
    <property type="molecule type" value="Genomic_DNA"/>
</dbReference>
<gene>
    <name evidence="7" type="ORF">MKW98_012625</name>
</gene>
<dbReference type="Gene3D" id="6.10.280.40">
    <property type="match status" value="1"/>
</dbReference>
<accession>A0AAD4T096</accession>
<name>A0AAD4T096_9MAGN</name>
<dbReference type="Pfam" id="PF25568">
    <property type="entry name" value="AAA_lid_At3g28540"/>
    <property type="match status" value="1"/>
</dbReference>
<dbReference type="InterPro" id="IPR025753">
    <property type="entry name" value="AAA_N_dom"/>
</dbReference>
<evidence type="ECO:0000259" key="6">
    <source>
        <dbReference type="SMART" id="SM00382"/>
    </source>
</evidence>
<comment type="catalytic activity">
    <reaction evidence="4">
        <text>ATP + H2O = ADP + phosphate + H(+)</text>
        <dbReference type="Rhea" id="RHEA:13065"/>
        <dbReference type="ChEBI" id="CHEBI:15377"/>
        <dbReference type="ChEBI" id="CHEBI:15378"/>
        <dbReference type="ChEBI" id="CHEBI:30616"/>
        <dbReference type="ChEBI" id="CHEBI:43474"/>
        <dbReference type="ChEBI" id="CHEBI:456216"/>
    </reaction>
</comment>
<reference evidence="7" key="1">
    <citation type="submission" date="2022-04" db="EMBL/GenBank/DDBJ databases">
        <title>A functionally conserved STORR gene fusion in Papaver species that diverged 16.8 million years ago.</title>
        <authorList>
            <person name="Catania T."/>
        </authorList>
    </citation>
    <scope>NUCLEOTIDE SEQUENCE</scope>
    <source>
        <strain evidence="7">S-188037</strain>
    </source>
</reference>
<dbReference type="InterPro" id="IPR003960">
    <property type="entry name" value="ATPase_AAA_CS"/>
</dbReference>
<sequence>MGYLFDWKSIGSIYATLMFMRAAFQQLLPPEVYQILRQFFSKFFRFVKQSNTINIQIDELGGGSNNEVYTSVQTYLSSKCFSSSSTNSLKLSRLRNSSKLNYSMVPNQILTDIYEGITFKWSFKVCTTETSYNPEVDRMTKNRYLELSFDIKDKEFVHSDYIPYVLKEAETLEFKSRGKCLYSNREWSAHGGGSPWTQVLYFYHPSTFDSIAIDPVLKEDIICDLKKFVSRKDYYSRVGKSWKRGYLLYGPPGTGKTSLIAAIANFLGFDVYDIELTAVKNNSQLRKLLVATTSRSVIVIEDIDCSLDLSSRTPNKNVSTSVNNANASMDTTKNGSSTVSLSGVINFVDGLWSSCAGERLIIFTTNHKDKLDPALLRPGRMDKHIHLSYCNFNAFKILVKNYLLIEEHEVMKEVEELLGMVKITPADVAELLIGCDEDPGLGLRNVVEELKKRLKFIKTGNIHEEIKKNLKLINVEDYSDEGGTTLRLGLA</sequence>
<comment type="similarity">
    <text evidence="2">Belongs to the AAA ATPase family. BCS1 subfamily.</text>
</comment>
<dbReference type="InterPro" id="IPR003593">
    <property type="entry name" value="AAA+_ATPase"/>
</dbReference>
<protein>
    <recommendedName>
        <fullName evidence="6">AAA+ ATPase domain-containing protein</fullName>
    </recommendedName>
</protein>
<dbReference type="PANTHER" id="PTHR23070">
    <property type="entry name" value="BCS1 AAA-TYPE ATPASE"/>
    <property type="match status" value="1"/>
</dbReference>
<evidence type="ECO:0000256" key="5">
    <source>
        <dbReference type="RuleBase" id="RU003651"/>
    </source>
</evidence>
<dbReference type="Pfam" id="PF14363">
    <property type="entry name" value="AAA_assoc"/>
    <property type="match status" value="1"/>
</dbReference>
<evidence type="ECO:0000256" key="3">
    <source>
        <dbReference type="ARBA" id="ARBA00022842"/>
    </source>
</evidence>
<dbReference type="Proteomes" id="UP001202328">
    <property type="component" value="Unassembled WGS sequence"/>
</dbReference>
<dbReference type="AlphaFoldDB" id="A0AAD4T096"/>
<dbReference type="GO" id="GO:0006950">
    <property type="term" value="P:response to stress"/>
    <property type="evidence" value="ECO:0007669"/>
    <property type="project" value="UniProtKB-ARBA"/>
</dbReference>
<comment type="cofactor">
    <cofactor evidence="1">
        <name>Mg(2+)</name>
        <dbReference type="ChEBI" id="CHEBI:18420"/>
    </cofactor>
</comment>
<dbReference type="CDD" id="cd19510">
    <property type="entry name" value="RecA-like_BCS1"/>
    <property type="match status" value="1"/>
</dbReference>
<keyword evidence="5" id="KW-0547">Nucleotide-binding</keyword>
<evidence type="ECO:0000313" key="8">
    <source>
        <dbReference type="Proteomes" id="UP001202328"/>
    </source>
</evidence>
<organism evidence="7 8">
    <name type="scientific">Papaver atlanticum</name>
    <dbReference type="NCBI Taxonomy" id="357466"/>
    <lineage>
        <taxon>Eukaryota</taxon>
        <taxon>Viridiplantae</taxon>
        <taxon>Streptophyta</taxon>
        <taxon>Embryophyta</taxon>
        <taxon>Tracheophyta</taxon>
        <taxon>Spermatophyta</taxon>
        <taxon>Magnoliopsida</taxon>
        <taxon>Ranunculales</taxon>
        <taxon>Papaveraceae</taxon>
        <taxon>Papaveroideae</taxon>
        <taxon>Papaver</taxon>
    </lineage>
</organism>